<evidence type="ECO:0000313" key="2">
    <source>
        <dbReference type="EMBL" id="MBB3186286.1"/>
    </source>
</evidence>
<keyword evidence="1" id="KW-0732">Signal</keyword>
<dbReference type="InterPro" id="IPR032342">
    <property type="entry name" value="DUF4861"/>
</dbReference>
<keyword evidence="3" id="KW-1185">Reference proteome</keyword>
<feature type="signal peptide" evidence="1">
    <location>
        <begin position="1"/>
        <end position="19"/>
    </location>
</feature>
<gene>
    <name evidence="2" type="ORF">FHX64_000449</name>
</gene>
<evidence type="ECO:0008006" key="4">
    <source>
        <dbReference type="Google" id="ProtNLM"/>
    </source>
</evidence>
<evidence type="ECO:0000256" key="1">
    <source>
        <dbReference type="SAM" id="SignalP"/>
    </source>
</evidence>
<comment type="caution">
    <text evidence="2">The sequence shown here is derived from an EMBL/GenBank/DDBJ whole genome shotgun (WGS) entry which is preliminary data.</text>
</comment>
<feature type="chain" id="PRO_5031044799" description="DUF4861 domain-containing protein" evidence="1">
    <location>
        <begin position="20"/>
        <end position="402"/>
    </location>
</feature>
<organism evidence="2 3">
    <name type="scientific">Microbacter margulisiae</name>
    <dbReference type="NCBI Taxonomy" id="1350067"/>
    <lineage>
        <taxon>Bacteria</taxon>
        <taxon>Pseudomonadati</taxon>
        <taxon>Bacteroidota</taxon>
        <taxon>Bacteroidia</taxon>
        <taxon>Bacteroidales</taxon>
        <taxon>Porphyromonadaceae</taxon>
        <taxon>Microbacter</taxon>
    </lineage>
</organism>
<protein>
    <recommendedName>
        <fullName evidence="4">DUF4861 domain-containing protein</fullName>
    </recommendedName>
</protein>
<sequence length="402" mass="45087">MKRVAFIFLCLSVAFIAFAKTKSIVITLQNPSLVNQFNAPVVISVSTLTHKTGVNVQSVAVYEAGKLIPSQLDDFNHDGKPDELAFLVSIPAKHERILTLKVASDSSLFTRFPEETHAQMFLRNKTTHQLIPTREASSPTGNLYQALQHHGPAFESKIMAFRIYFDKKQTVDLYGKKHHELELAQDNWYPSDEQIAHGFGDDILWVKETAGCGTLKGWNGTQALHIAPVSNRTARVITDGPVRAIIEMEADGWQYEGKKIQLKERYILYAGHRDVEVQVNQNDTTTLCAGVQTIFDKSQIMSPVKGVVAIWGTGLQYPKTDNKRAMPQTVGLAVSMPYAILQKSTKDADNLLLIVKGKSFTYHFAAAWSQEIGGYKSANQFFHFVRTWDIALRHPVKIVNWK</sequence>
<name>A0A7W5DP11_9PORP</name>
<dbReference type="EMBL" id="JACHYB010000001">
    <property type="protein sequence ID" value="MBB3186286.1"/>
    <property type="molecule type" value="Genomic_DNA"/>
</dbReference>
<evidence type="ECO:0000313" key="3">
    <source>
        <dbReference type="Proteomes" id="UP000544222"/>
    </source>
</evidence>
<proteinExistence type="predicted"/>
<dbReference type="Proteomes" id="UP000544222">
    <property type="component" value="Unassembled WGS sequence"/>
</dbReference>
<accession>A0A7W5DP11</accession>
<dbReference type="Pfam" id="PF16153">
    <property type="entry name" value="DUF4861"/>
    <property type="match status" value="1"/>
</dbReference>
<dbReference type="RefSeq" id="WP_183412200.1">
    <property type="nucleotide sequence ID" value="NZ_JACHYB010000001.1"/>
</dbReference>
<reference evidence="2 3" key="1">
    <citation type="submission" date="2020-08" db="EMBL/GenBank/DDBJ databases">
        <title>Genomic Encyclopedia of Type Strains, Phase IV (KMG-IV): sequencing the most valuable type-strain genomes for metagenomic binning, comparative biology and taxonomic classification.</title>
        <authorList>
            <person name="Goeker M."/>
        </authorList>
    </citation>
    <scope>NUCLEOTIDE SEQUENCE [LARGE SCALE GENOMIC DNA]</scope>
    <source>
        <strain evidence="2 3">DSM 27471</strain>
    </source>
</reference>
<dbReference type="AlphaFoldDB" id="A0A7W5DP11"/>